<reference evidence="6 7" key="1">
    <citation type="journal article" date="2019" name="Commun. Biol.">
        <title>The bagworm genome reveals a unique fibroin gene that provides high tensile strength.</title>
        <authorList>
            <person name="Kono N."/>
            <person name="Nakamura H."/>
            <person name="Ohtoshi R."/>
            <person name="Tomita M."/>
            <person name="Numata K."/>
            <person name="Arakawa K."/>
        </authorList>
    </citation>
    <scope>NUCLEOTIDE SEQUENCE [LARGE SCALE GENOMIC DNA]</scope>
</reference>
<evidence type="ECO:0000256" key="1">
    <source>
        <dbReference type="PROSITE-ProRule" id="PRU00206"/>
    </source>
</evidence>
<name>A0A4C1X186_EUMVA</name>
<accession>A0A4C1X186</accession>
<keyword evidence="3" id="KW-0812">Transmembrane</keyword>
<proteinExistence type="predicted"/>
<dbReference type="PROSITE" id="PS50050">
    <property type="entry name" value="TNFR_NGFR_2"/>
    <property type="match status" value="1"/>
</dbReference>
<dbReference type="STRING" id="151549.A0A4C1X186"/>
<keyword evidence="3" id="KW-1133">Transmembrane helix</keyword>
<dbReference type="EMBL" id="BGZK01000704">
    <property type="protein sequence ID" value="GBP56923.1"/>
    <property type="molecule type" value="Genomic_DNA"/>
</dbReference>
<comment type="caution">
    <text evidence="1">Lacks conserved residue(s) required for the propagation of feature annotation.</text>
</comment>
<comment type="caution">
    <text evidence="6">The sequence shown here is derived from an EMBL/GenBank/DDBJ whole genome shotgun (WGS) entry which is preliminary data.</text>
</comment>
<keyword evidence="3" id="KW-0472">Membrane</keyword>
<keyword evidence="7" id="KW-1185">Reference proteome</keyword>
<evidence type="ECO:0000256" key="4">
    <source>
        <dbReference type="SAM" id="SignalP"/>
    </source>
</evidence>
<dbReference type="OrthoDB" id="6126731at2759"/>
<feature type="region of interest" description="Disordered" evidence="2">
    <location>
        <begin position="90"/>
        <end position="110"/>
    </location>
</feature>
<evidence type="ECO:0000256" key="3">
    <source>
        <dbReference type="SAM" id="Phobius"/>
    </source>
</evidence>
<dbReference type="Proteomes" id="UP000299102">
    <property type="component" value="Unassembled WGS sequence"/>
</dbReference>
<keyword evidence="4" id="KW-0732">Signal</keyword>
<feature type="repeat" description="TNFR-Cys" evidence="1">
    <location>
        <begin position="29"/>
        <end position="70"/>
    </location>
</feature>
<gene>
    <name evidence="6" type="primary">wgn</name>
    <name evidence="6" type="ORF">EVAR_33980_1</name>
</gene>
<feature type="transmembrane region" description="Helical" evidence="3">
    <location>
        <begin position="118"/>
        <end position="140"/>
    </location>
</feature>
<evidence type="ECO:0000256" key="2">
    <source>
        <dbReference type="SAM" id="MobiDB-lite"/>
    </source>
</evidence>
<dbReference type="AlphaFoldDB" id="A0A4C1X186"/>
<organism evidence="6 7">
    <name type="scientific">Eumeta variegata</name>
    <name type="common">Bagworm moth</name>
    <name type="synonym">Eumeta japonica</name>
    <dbReference type="NCBI Taxonomy" id="151549"/>
    <lineage>
        <taxon>Eukaryota</taxon>
        <taxon>Metazoa</taxon>
        <taxon>Ecdysozoa</taxon>
        <taxon>Arthropoda</taxon>
        <taxon>Hexapoda</taxon>
        <taxon>Insecta</taxon>
        <taxon>Pterygota</taxon>
        <taxon>Neoptera</taxon>
        <taxon>Endopterygota</taxon>
        <taxon>Lepidoptera</taxon>
        <taxon>Glossata</taxon>
        <taxon>Ditrysia</taxon>
        <taxon>Tineoidea</taxon>
        <taxon>Psychidae</taxon>
        <taxon>Oiketicinae</taxon>
        <taxon>Eumeta</taxon>
    </lineage>
</organism>
<feature type="compositionally biased region" description="Basic and acidic residues" evidence="2">
    <location>
        <begin position="94"/>
        <end position="103"/>
    </location>
</feature>
<dbReference type="InterPro" id="IPR001368">
    <property type="entry name" value="TNFR/NGFR_Cys_rich_reg"/>
</dbReference>
<sequence length="176" mass="19340">MIEVKKWLSLALATLALYGSGSGAGVNAMCVRGRTWWDRQRGACVPCTRCEPASHLAVRAPCEVHRDAICASIYELDIWPFTLHENGTGPDYDSGPRDDDGHGADGASASDSAWDARISAVTLAASGCVIFFVVVISLSLNHVRQWKKLKRALRTGEHCLNYDRKYLPSVSTIFWE</sequence>
<protein>
    <submittedName>
        <fullName evidence="6">Tumor necrosis factor receptor superfamily member wengen</fullName>
    </submittedName>
</protein>
<evidence type="ECO:0000259" key="5">
    <source>
        <dbReference type="PROSITE" id="PS50050"/>
    </source>
</evidence>
<feature type="signal peptide" evidence="4">
    <location>
        <begin position="1"/>
        <end position="23"/>
    </location>
</feature>
<feature type="domain" description="TNFR-Cys" evidence="5">
    <location>
        <begin position="29"/>
        <end position="70"/>
    </location>
</feature>
<evidence type="ECO:0000313" key="6">
    <source>
        <dbReference type="EMBL" id="GBP56923.1"/>
    </source>
</evidence>
<keyword evidence="6" id="KW-0675">Receptor</keyword>
<feature type="chain" id="PRO_5020028114" evidence="4">
    <location>
        <begin position="24"/>
        <end position="176"/>
    </location>
</feature>
<evidence type="ECO:0000313" key="7">
    <source>
        <dbReference type="Proteomes" id="UP000299102"/>
    </source>
</evidence>